<dbReference type="Proteomes" id="UP000054477">
    <property type="component" value="Unassembled WGS sequence"/>
</dbReference>
<keyword evidence="2" id="KW-1185">Reference proteome</keyword>
<evidence type="ECO:0000313" key="2">
    <source>
        <dbReference type="Proteomes" id="UP000054477"/>
    </source>
</evidence>
<protein>
    <submittedName>
        <fullName evidence="1">Uncharacterized protein</fullName>
    </submittedName>
</protein>
<accession>A0A0C9XQ80</accession>
<dbReference type="AlphaFoldDB" id="A0A0C9XQ80"/>
<reference evidence="2" key="2">
    <citation type="submission" date="2015-01" db="EMBL/GenBank/DDBJ databases">
        <title>Evolutionary Origins and Diversification of the Mycorrhizal Mutualists.</title>
        <authorList>
            <consortium name="DOE Joint Genome Institute"/>
            <consortium name="Mycorrhizal Genomics Consortium"/>
            <person name="Kohler A."/>
            <person name="Kuo A."/>
            <person name="Nagy L.G."/>
            <person name="Floudas D."/>
            <person name="Copeland A."/>
            <person name="Barry K.W."/>
            <person name="Cichocki N."/>
            <person name="Veneault-Fourrey C."/>
            <person name="LaButti K."/>
            <person name="Lindquist E.A."/>
            <person name="Lipzen A."/>
            <person name="Lundell T."/>
            <person name="Morin E."/>
            <person name="Murat C."/>
            <person name="Riley R."/>
            <person name="Ohm R."/>
            <person name="Sun H."/>
            <person name="Tunlid A."/>
            <person name="Henrissat B."/>
            <person name="Grigoriev I.V."/>
            <person name="Hibbett D.S."/>
            <person name="Martin F."/>
        </authorList>
    </citation>
    <scope>NUCLEOTIDE SEQUENCE [LARGE SCALE GENOMIC DNA]</scope>
    <source>
        <strain evidence="2">LaAM-08-1</strain>
    </source>
</reference>
<organism evidence="1 2">
    <name type="scientific">Laccaria amethystina LaAM-08-1</name>
    <dbReference type="NCBI Taxonomy" id="1095629"/>
    <lineage>
        <taxon>Eukaryota</taxon>
        <taxon>Fungi</taxon>
        <taxon>Dikarya</taxon>
        <taxon>Basidiomycota</taxon>
        <taxon>Agaricomycotina</taxon>
        <taxon>Agaricomycetes</taxon>
        <taxon>Agaricomycetidae</taxon>
        <taxon>Agaricales</taxon>
        <taxon>Agaricineae</taxon>
        <taxon>Hydnangiaceae</taxon>
        <taxon>Laccaria</taxon>
    </lineage>
</organism>
<evidence type="ECO:0000313" key="1">
    <source>
        <dbReference type="EMBL" id="KIJ99811.1"/>
    </source>
</evidence>
<proteinExistence type="predicted"/>
<name>A0A0C9XQ80_9AGAR</name>
<reference evidence="1 2" key="1">
    <citation type="submission" date="2014-04" db="EMBL/GenBank/DDBJ databases">
        <authorList>
            <consortium name="DOE Joint Genome Institute"/>
            <person name="Kuo A."/>
            <person name="Kohler A."/>
            <person name="Nagy L.G."/>
            <person name="Floudas D."/>
            <person name="Copeland A."/>
            <person name="Barry K.W."/>
            <person name="Cichocki N."/>
            <person name="Veneault-Fourrey C."/>
            <person name="LaButti K."/>
            <person name="Lindquist E.A."/>
            <person name="Lipzen A."/>
            <person name="Lundell T."/>
            <person name="Morin E."/>
            <person name="Murat C."/>
            <person name="Sun H."/>
            <person name="Tunlid A."/>
            <person name="Henrissat B."/>
            <person name="Grigoriev I.V."/>
            <person name="Hibbett D.S."/>
            <person name="Martin F."/>
            <person name="Nordberg H.P."/>
            <person name="Cantor M.N."/>
            <person name="Hua S.X."/>
        </authorList>
    </citation>
    <scope>NUCLEOTIDE SEQUENCE [LARGE SCALE GENOMIC DNA]</scope>
    <source>
        <strain evidence="1 2">LaAM-08-1</strain>
    </source>
</reference>
<gene>
    <name evidence="1" type="ORF">K443DRAFT_679701</name>
</gene>
<dbReference type="EMBL" id="KN838639">
    <property type="protein sequence ID" value="KIJ99811.1"/>
    <property type="molecule type" value="Genomic_DNA"/>
</dbReference>
<sequence length="62" mass="7198">MVPYVQIWLSSQLMLSANGQSLMCAAANKEFGGRRWRFDKRGTKKKFRRYGAYEYAASKRTS</sequence>
<dbReference type="HOGENOM" id="CLU_2904511_0_0_1"/>